<feature type="transmembrane region" description="Helical" evidence="6">
    <location>
        <begin position="93"/>
        <end position="113"/>
    </location>
</feature>
<accession>A0A160TP14</accession>
<dbReference type="PANTHER" id="PTHR12608:SF1">
    <property type="entry name" value="TRANSMEMBRANE PROTEIN 165"/>
    <property type="match status" value="1"/>
</dbReference>
<dbReference type="EMBL" id="CZQE01000338">
    <property type="protein sequence ID" value="CUS46097.1"/>
    <property type="molecule type" value="Genomic_DNA"/>
</dbReference>
<evidence type="ECO:0000256" key="5">
    <source>
        <dbReference type="ARBA" id="ARBA00023136"/>
    </source>
</evidence>
<feature type="transmembrane region" description="Helical" evidence="6">
    <location>
        <begin position="133"/>
        <end position="152"/>
    </location>
</feature>
<reference evidence="7" key="1">
    <citation type="submission" date="2015-10" db="EMBL/GenBank/DDBJ databases">
        <authorList>
            <person name="Gilbert D.G."/>
        </authorList>
    </citation>
    <scope>NUCLEOTIDE SEQUENCE</scope>
</reference>
<gene>
    <name evidence="7" type="ORF">MGWOODY_Smn502</name>
</gene>
<evidence type="ECO:0000256" key="2">
    <source>
        <dbReference type="ARBA" id="ARBA00009190"/>
    </source>
</evidence>
<comment type="subcellular location">
    <subcellularLocation>
        <location evidence="1">Membrane</location>
        <topology evidence="1">Multi-pass membrane protein</topology>
    </subcellularLocation>
</comment>
<comment type="similarity">
    <text evidence="2">Belongs to the GDT1 family.</text>
</comment>
<dbReference type="Pfam" id="PF01169">
    <property type="entry name" value="GDT1"/>
    <property type="match status" value="2"/>
</dbReference>
<feature type="transmembrane region" description="Helical" evidence="6">
    <location>
        <begin position="70"/>
        <end position="87"/>
    </location>
</feature>
<dbReference type="PANTHER" id="PTHR12608">
    <property type="entry name" value="TRANSMEMBRANE PROTEIN HTP-1 RELATED"/>
    <property type="match status" value="1"/>
</dbReference>
<evidence type="ECO:0000313" key="7">
    <source>
        <dbReference type="EMBL" id="CUS46097.1"/>
    </source>
</evidence>
<evidence type="ECO:0000256" key="3">
    <source>
        <dbReference type="ARBA" id="ARBA00022692"/>
    </source>
</evidence>
<keyword evidence="4 6" id="KW-1133">Transmembrane helix</keyword>
<feature type="transmembrane region" description="Helical" evidence="6">
    <location>
        <begin position="164"/>
        <end position="185"/>
    </location>
</feature>
<sequence length="188" mass="18997">MDALMAAFVAAILAQASDRTPWLTAILSTRFARPGAVIAGTAIALAIINAIGAIGGAIIGPRMVPNAQTLLLAVALILGGGSALFPIKPPDRLSGWRIGAFLTSLFGVAILGFGDRTQFITAALAARSPTPALAAVGATIGAIVVNVAAILAGEEARRKLPLAAIRITIGILFLVVGAILGFSALRLI</sequence>
<protein>
    <submittedName>
        <fullName evidence="7">Probable transmembrane protein</fullName>
    </submittedName>
</protein>
<proteinExistence type="inferred from homology"/>
<keyword evidence="3 6" id="KW-0812">Transmembrane</keyword>
<evidence type="ECO:0000256" key="1">
    <source>
        <dbReference type="ARBA" id="ARBA00004141"/>
    </source>
</evidence>
<dbReference type="GO" id="GO:0046873">
    <property type="term" value="F:metal ion transmembrane transporter activity"/>
    <property type="evidence" value="ECO:0007669"/>
    <property type="project" value="InterPro"/>
</dbReference>
<dbReference type="AlphaFoldDB" id="A0A160TP14"/>
<organism evidence="7">
    <name type="scientific">hydrothermal vent metagenome</name>
    <dbReference type="NCBI Taxonomy" id="652676"/>
    <lineage>
        <taxon>unclassified sequences</taxon>
        <taxon>metagenomes</taxon>
        <taxon>ecological metagenomes</taxon>
    </lineage>
</organism>
<dbReference type="GO" id="GO:0016020">
    <property type="term" value="C:membrane"/>
    <property type="evidence" value="ECO:0007669"/>
    <property type="project" value="UniProtKB-SubCell"/>
</dbReference>
<feature type="transmembrane region" description="Helical" evidence="6">
    <location>
        <begin position="35"/>
        <end position="58"/>
    </location>
</feature>
<evidence type="ECO:0000256" key="4">
    <source>
        <dbReference type="ARBA" id="ARBA00022989"/>
    </source>
</evidence>
<dbReference type="InterPro" id="IPR001727">
    <property type="entry name" value="GDT1-like"/>
</dbReference>
<evidence type="ECO:0000256" key="6">
    <source>
        <dbReference type="SAM" id="Phobius"/>
    </source>
</evidence>
<name>A0A160TP14_9ZZZZ</name>
<keyword evidence="5 6" id="KW-0472">Membrane</keyword>